<dbReference type="SUPFAM" id="SSF55729">
    <property type="entry name" value="Acyl-CoA N-acyltransferases (Nat)"/>
    <property type="match status" value="1"/>
</dbReference>
<keyword evidence="2" id="KW-0012">Acyltransferase</keyword>
<dbReference type="EMBL" id="JAUHLI010000001">
    <property type="protein sequence ID" value="MEE2000117.1"/>
    <property type="molecule type" value="Genomic_DNA"/>
</dbReference>
<evidence type="ECO:0000313" key="2">
    <source>
        <dbReference type="EMBL" id="MEE2000117.1"/>
    </source>
</evidence>
<name>A0ABU7J0Z9_9GAMM</name>
<comment type="caution">
    <text evidence="2">The sequence shown here is derived from an EMBL/GenBank/DDBJ whole genome shotgun (WGS) entry which is preliminary data.</text>
</comment>
<evidence type="ECO:0000259" key="1">
    <source>
        <dbReference type="PROSITE" id="PS51186"/>
    </source>
</evidence>
<organism evidence="2 3">
    <name type="scientific">Alkalimonas cellulosilytica</name>
    <dbReference type="NCBI Taxonomy" id="3058395"/>
    <lineage>
        <taxon>Bacteria</taxon>
        <taxon>Pseudomonadati</taxon>
        <taxon>Pseudomonadota</taxon>
        <taxon>Gammaproteobacteria</taxon>
        <taxon>Alkalimonas</taxon>
    </lineage>
</organism>
<dbReference type="EC" id="2.3.1.-" evidence="2"/>
<dbReference type="RefSeq" id="WP_330127270.1">
    <property type="nucleotide sequence ID" value="NZ_JAUHLI010000001.1"/>
</dbReference>
<dbReference type="Proteomes" id="UP001336314">
    <property type="component" value="Unassembled WGS sequence"/>
</dbReference>
<dbReference type="InterPro" id="IPR016181">
    <property type="entry name" value="Acyl_CoA_acyltransferase"/>
</dbReference>
<accession>A0ABU7J0Z9</accession>
<protein>
    <submittedName>
        <fullName evidence="2">GNAT family N-acetyltransferase</fullName>
        <ecNumber evidence="2">2.3.1.-</ecNumber>
    </submittedName>
</protein>
<dbReference type="PANTHER" id="PTHR43233:SF1">
    <property type="entry name" value="FAMILY N-ACETYLTRANSFERASE, PUTATIVE (AFU_ORTHOLOGUE AFUA_6G03350)-RELATED"/>
    <property type="match status" value="1"/>
</dbReference>
<dbReference type="PROSITE" id="PS51186">
    <property type="entry name" value="GNAT"/>
    <property type="match status" value="1"/>
</dbReference>
<reference evidence="2 3" key="1">
    <citation type="submission" date="2023-07" db="EMBL/GenBank/DDBJ databases">
        <title>Alkalimonas sp., MEB108 novel, alkaliphilic bacterium isolated from Lonar Lake, India.</title>
        <authorList>
            <person name="Joshi A."/>
            <person name="Thite S."/>
        </authorList>
    </citation>
    <scope>NUCLEOTIDE SEQUENCE [LARGE SCALE GENOMIC DNA]</scope>
    <source>
        <strain evidence="2 3">MEB108</strain>
    </source>
</reference>
<sequence>MNLTLTIDTQLAVSEKGLNEVIALYQSSGIARPVEQPKRMQRMLQHANLIVTARQDGQLIGLARCLTDYSWVVYIADLLVAKEVQQQGVGQQLLAEVQRITGPEVQQLLLSAPSAMAYYPKVGFQPLSNAFAIGRKE</sequence>
<feature type="domain" description="N-acetyltransferase" evidence="1">
    <location>
        <begin position="8"/>
        <end position="137"/>
    </location>
</feature>
<keyword evidence="3" id="KW-1185">Reference proteome</keyword>
<dbReference type="PANTHER" id="PTHR43233">
    <property type="entry name" value="FAMILY N-ACETYLTRANSFERASE, PUTATIVE (AFU_ORTHOLOGUE AFUA_6G03350)-RELATED"/>
    <property type="match status" value="1"/>
</dbReference>
<dbReference type="Pfam" id="PF13673">
    <property type="entry name" value="Acetyltransf_10"/>
    <property type="match status" value="1"/>
</dbReference>
<dbReference type="Gene3D" id="3.40.630.30">
    <property type="match status" value="1"/>
</dbReference>
<evidence type="ECO:0000313" key="3">
    <source>
        <dbReference type="Proteomes" id="UP001336314"/>
    </source>
</evidence>
<keyword evidence="2" id="KW-0808">Transferase</keyword>
<dbReference type="InterPro" id="IPR053144">
    <property type="entry name" value="Acetyltransferase_Butenolide"/>
</dbReference>
<gene>
    <name evidence="2" type="ORF">QWY20_01520</name>
</gene>
<dbReference type="GO" id="GO:0016746">
    <property type="term" value="F:acyltransferase activity"/>
    <property type="evidence" value="ECO:0007669"/>
    <property type="project" value="UniProtKB-KW"/>
</dbReference>
<dbReference type="InterPro" id="IPR000182">
    <property type="entry name" value="GNAT_dom"/>
</dbReference>
<proteinExistence type="predicted"/>